<evidence type="ECO:0000313" key="3">
    <source>
        <dbReference type="Proteomes" id="UP000039021"/>
    </source>
</evidence>
<dbReference type="Proteomes" id="UP000039217">
    <property type="component" value="Unassembled WGS sequence"/>
</dbReference>
<evidence type="ECO:0000313" key="2">
    <source>
        <dbReference type="EMBL" id="COW87917.1"/>
    </source>
</evidence>
<gene>
    <name evidence="1" type="ORF">ERS007661_00607</name>
    <name evidence="2" type="ORF">ERS007739_00256</name>
</gene>
<dbReference type="EMBL" id="CQQC01000128">
    <property type="protein sequence ID" value="CNU40079.1"/>
    <property type="molecule type" value="Genomic_DNA"/>
</dbReference>
<dbReference type="Proteomes" id="UP000039021">
    <property type="component" value="Unassembled WGS sequence"/>
</dbReference>
<protein>
    <submittedName>
        <fullName evidence="1">Uncharacterized protein</fullName>
    </submittedName>
</protein>
<dbReference type="EMBL" id="CSBK01000063">
    <property type="protein sequence ID" value="COW87917.1"/>
    <property type="molecule type" value="Genomic_DNA"/>
</dbReference>
<dbReference type="AlphaFoldDB" id="A0A655D217"/>
<reference evidence="2" key="1">
    <citation type="submission" date="2015-03" db="EMBL/GenBank/DDBJ databases">
        <authorList>
            <consortium name="Pathogen Informatics"/>
            <person name="Murphy D."/>
        </authorList>
    </citation>
    <scope>NUCLEOTIDE SEQUENCE</scope>
    <source>
        <strain evidence="2">N09902308</strain>
    </source>
</reference>
<evidence type="ECO:0000313" key="1">
    <source>
        <dbReference type="EMBL" id="CNU40079.1"/>
    </source>
</evidence>
<proteinExistence type="predicted"/>
<name>A0A655D217_MYCTX</name>
<organism evidence="1 4">
    <name type="scientific">Mycobacterium tuberculosis</name>
    <dbReference type="NCBI Taxonomy" id="1773"/>
    <lineage>
        <taxon>Bacteria</taxon>
        <taxon>Bacillati</taxon>
        <taxon>Actinomycetota</taxon>
        <taxon>Actinomycetes</taxon>
        <taxon>Mycobacteriales</taxon>
        <taxon>Mycobacteriaceae</taxon>
        <taxon>Mycobacterium</taxon>
        <taxon>Mycobacterium tuberculosis complex</taxon>
    </lineage>
</organism>
<accession>A0A655D217</accession>
<reference evidence="3 4" key="2">
    <citation type="submission" date="2015-03" db="EMBL/GenBank/DDBJ databases">
        <authorList>
            <consortium name="Pathogen Informatics"/>
        </authorList>
    </citation>
    <scope>NUCLEOTIDE SEQUENCE [LARGE SCALE GENOMIC DNA]</scope>
    <source>
        <strain evidence="1 4">D00501624</strain>
        <strain evidence="3">N09902308</strain>
    </source>
</reference>
<evidence type="ECO:0000313" key="4">
    <source>
        <dbReference type="Proteomes" id="UP000039217"/>
    </source>
</evidence>
<sequence length="64" mass="6784">MPPLNSRSTGARRIARIRLGGAISAAPPSTEPSMPRTARTCALSGMAFCSRLYTPPPSLIRDLS</sequence>